<reference evidence="2" key="1">
    <citation type="journal article" date="2022" name="J. Proteome Res.">
        <title>Neuropeptidomes of Tenebrio molitor L. and Zophobas atratus Fab. (Coleoptera, Polyphaga: Tenebrionidae).</title>
        <authorList>
            <person name="Marciniak P."/>
            <person name="Pacholska-Bogalska J."/>
            <person name="Ragionieri L."/>
        </authorList>
    </citation>
    <scope>NUCLEOTIDE SEQUENCE</scope>
    <source>
        <strain evidence="2">DN86755_c0_g1_i1</strain>
    </source>
</reference>
<sequence length="110" mass="12533">MNTVTVCVFTLVLVMSVQNVFAGPRYRVKRVSDAHLADLQSRIALNNKIKGISITMPVGGGRIDPLRIGRRRRSQSRFLDVLFNQSEEDKGDPVELNDYDSLIQRLRNFE</sequence>
<protein>
    <submittedName>
        <fullName evidence="2">Insect parathyroid hormone</fullName>
    </submittedName>
</protein>
<name>A0A977XDN9_ZOPAT</name>
<dbReference type="AlphaFoldDB" id="A0A977XDN9"/>
<feature type="signal peptide" evidence="1">
    <location>
        <begin position="1"/>
        <end position="22"/>
    </location>
</feature>
<organism evidence="2">
    <name type="scientific">Zophobas atratus</name>
    <name type="common">Giant mealworm beetle</name>
    <name type="synonym">Zophobas rugipes</name>
    <dbReference type="NCBI Taxonomy" id="7074"/>
    <lineage>
        <taxon>Eukaryota</taxon>
        <taxon>Metazoa</taxon>
        <taxon>Ecdysozoa</taxon>
        <taxon>Arthropoda</taxon>
        <taxon>Hexapoda</taxon>
        <taxon>Insecta</taxon>
        <taxon>Pterygota</taxon>
        <taxon>Neoptera</taxon>
        <taxon>Endopterygota</taxon>
        <taxon>Coleoptera</taxon>
        <taxon>Polyphaga</taxon>
        <taxon>Cucujiformia</taxon>
        <taxon>Tenebrionidae</taxon>
        <taxon>Zophobas</taxon>
    </lineage>
</organism>
<feature type="chain" id="PRO_5037353639" evidence="1">
    <location>
        <begin position="23"/>
        <end position="110"/>
    </location>
</feature>
<dbReference type="EMBL" id="ON155945">
    <property type="protein sequence ID" value="UXO98083.1"/>
    <property type="molecule type" value="mRNA"/>
</dbReference>
<evidence type="ECO:0000313" key="2">
    <source>
        <dbReference type="EMBL" id="UXO98083.1"/>
    </source>
</evidence>
<evidence type="ECO:0000256" key="1">
    <source>
        <dbReference type="SAM" id="SignalP"/>
    </source>
</evidence>
<proteinExistence type="evidence at transcript level"/>
<keyword evidence="1" id="KW-0732">Signal</keyword>
<accession>A0A977XDN9</accession>